<dbReference type="AlphaFoldDB" id="A0A9W8DRC8"/>
<reference evidence="12" key="1">
    <citation type="submission" date="2022-07" db="EMBL/GenBank/DDBJ databases">
        <title>Phylogenomic reconstructions and comparative analyses of Kickxellomycotina fungi.</title>
        <authorList>
            <person name="Reynolds N.K."/>
            <person name="Stajich J.E."/>
            <person name="Barry K."/>
            <person name="Grigoriev I.V."/>
            <person name="Crous P."/>
            <person name="Smith M.E."/>
        </authorList>
    </citation>
    <scope>NUCLEOTIDE SEQUENCE</scope>
    <source>
        <strain evidence="12">NBRC 100468</strain>
    </source>
</reference>
<evidence type="ECO:0000256" key="1">
    <source>
        <dbReference type="ARBA" id="ARBA00004601"/>
    </source>
</evidence>
<proteinExistence type="inferred from homology"/>
<dbReference type="EMBL" id="JANBPU010000004">
    <property type="protein sequence ID" value="KAJ1921515.1"/>
    <property type="molecule type" value="Genomic_DNA"/>
</dbReference>
<comment type="caution">
    <text evidence="12">The sequence shown here is derived from an EMBL/GenBank/DDBJ whole genome shotgun (WGS) entry which is preliminary data.</text>
</comment>
<evidence type="ECO:0000256" key="8">
    <source>
        <dbReference type="SAM" id="Coils"/>
    </source>
</evidence>
<dbReference type="InterPro" id="IPR039745">
    <property type="entry name" value="Vps54"/>
</dbReference>
<keyword evidence="5" id="KW-0653">Protein transport</keyword>
<keyword evidence="4" id="KW-0813">Transport</keyword>
<evidence type="ECO:0000256" key="6">
    <source>
        <dbReference type="ARBA" id="ARBA00023034"/>
    </source>
</evidence>
<feature type="domain" description="Vacuolar protein sorting-associated protein 54 N-terminal" evidence="11">
    <location>
        <begin position="155"/>
        <end position="327"/>
    </location>
</feature>
<evidence type="ECO:0000256" key="2">
    <source>
        <dbReference type="ARBA" id="ARBA00009150"/>
    </source>
</evidence>
<dbReference type="Pfam" id="PF07928">
    <property type="entry name" value="Vps54"/>
    <property type="match status" value="1"/>
</dbReference>
<dbReference type="Gene3D" id="6.10.250.860">
    <property type="match status" value="1"/>
</dbReference>
<protein>
    <recommendedName>
        <fullName evidence="3">Vacuolar protein sorting-associated protein 54</fullName>
    </recommendedName>
</protein>
<dbReference type="GO" id="GO:0006896">
    <property type="term" value="P:Golgi to vacuole transport"/>
    <property type="evidence" value="ECO:0007669"/>
    <property type="project" value="TreeGrafter"/>
</dbReference>
<evidence type="ECO:0000256" key="5">
    <source>
        <dbReference type="ARBA" id="ARBA00022927"/>
    </source>
</evidence>
<dbReference type="PANTHER" id="PTHR12965">
    <property type="entry name" value="VACUOLAR PROTEIN SORTING 54"/>
    <property type="match status" value="1"/>
</dbReference>
<keyword evidence="13" id="KW-1185">Reference proteome</keyword>
<accession>A0A9W8DRC8</accession>
<dbReference type="GO" id="GO:0042147">
    <property type="term" value="P:retrograde transport, endosome to Golgi"/>
    <property type="evidence" value="ECO:0007669"/>
    <property type="project" value="InterPro"/>
</dbReference>
<keyword evidence="7 8" id="KW-0175">Coiled coil</keyword>
<evidence type="ECO:0000313" key="13">
    <source>
        <dbReference type="Proteomes" id="UP001150538"/>
    </source>
</evidence>
<feature type="compositionally biased region" description="Basic and acidic residues" evidence="9">
    <location>
        <begin position="974"/>
        <end position="985"/>
    </location>
</feature>
<evidence type="ECO:0000259" key="10">
    <source>
        <dbReference type="Pfam" id="PF07928"/>
    </source>
</evidence>
<dbReference type="PANTHER" id="PTHR12965:SF0">
    <property type="entry name" value="VACUOLAR PROTEIN SORTING-ASSOCIATED PROTEIN 54"/>
    <property type="match status" value="1"/>
</dbReference>
<sequence>MATSNDNSESVQSNRAMGLNSIASLTNDPNKHPTKIHKSELPSVPSTHYPRIGLKNFEGYLEKVEKAHETYEVNRQTSYRVTTSELTKYRTAMEDAESVLQDASRTYSMSSGTMVERLKSFDGIMSESGFDTISELGGNLVVSNLKPNQKQAPDIDSIPTIFFEKDFDIKDPTTFELVIRLVGNEKRGSDIFSPNTSVDANGSIHQTLSSYLDITESYFAREISHRSPSLFAALSTLKELHTETELALQQIKVLRRQMSELDEKQCQPGLALIHIKRNRSRLHAIQSEVELLTRANTMITAIEDMGSLGDVVGALEMIIEMQNMTNTDSSSNKSAVKSSKDKVVSNVSESWAFGYINQKLTNAMSSIANTAQQSLVQCIMYDMESFLAGSETGNVPTGMSREESSWQKLEMHREDLRALFVPLFRGLVTAGKGPDAIQAYRARMRSEGDRLLEQVFPNEFPHSSAKSSFGDVTFQKSLHMAVKALEFDDYIDLLKSQFQRIGLVFAHFDLVKELANDTICKIAEEEERQNKDCEHRPKLSSISLSDQHQLVFHELSNAIDAFANISQSHCTKILSYRADQNTNLGLPAFIQVFSLVWDFIQQLKTSNAKMSYGLKSLLTSQGKAFLNNFHSQKTRQLCLLIENEQWSQAEVPVDFQSMVNEITGKEIDKESLPMLASKNDEKQVAELVTEKADQPHQQGSLLYVGDKSFPMVGCSLMLIKMIVEYIECSLFIKTITMDVVQRLIDVLKVFNSRTCQVVLGAGAMQSAGLKNISAKHIALASQALKLVVLIIPHIKQKMQLSLLKTQFVLLDQFDQTSQDYLEHQNELFQKLVQIMTERADAHCAALEGTKWEGTELVTNTVAQETNPSPTIVLLTREIRKLSKVLGRYLSPEDFTSVVTSIFDMYEGKLTKSILSIQSRLKTAQTSGGKRLAIDVRFFISKITSIDSCLNKKTENLGKLASELESMLIQPTTKESPRPDNEKDPGDVVSSEENHGIPTEMGTTSETGVSPKEPKEEEE</sequence>
<dbReference type="Proteomes" id="UP001150538">
    <property type="component" value="Unassembled WGS sequence"/>
</dbReference>
<name>A0A9W8DRC8_9FUNG</name>
<dbReference type="GO" id="GO:0015031">
    <property type="term" value="P:protein transport"/>
    <property type="evidence" value="ECO:0007669"/>
    <property type="project" value="UniProtKB-KW"/>
</dbReference>
<evidence type="ECO:0000256" key="3">
    <source>
        <dbReference type="ARBA" id="ARBA00017665"/>
    </source>
</evidence>
<dbReference type="InterPro" id="IPR019515">
    <property type="entry name" value="VPS54_N"/>
</dbReference>
<feature type="coiled-coil region" evidence="8">
    <location>
        <begin position="237"/>
        <end position="264"/>
    </location>
</feature>
<evidence type="ECO:0000256" key="9">
    <source>
        <dbReference type="SAM" id="MobiDB-lite"/>
    </source>
</evidence>
<dbReference type="GO" id="GO:0000938">
    <property type="term" value="C:GARP complex"/>
    <property type="evidence" value="ECO:0007669"/>
    <property type="project" value="InterPro"/>
</dbReference>
<gene>
    <name evidence="12" type="ORF">H4219_000552</name>
</gene>
<evidence type="ECO:0000256" key="4">
    <source>
        <dbReference type="ARBA" id="ARBA00022448"/>
    </source>
</evidence>
<keyword evidence="6" id="KW-0333">Golgi apparatus</keyword>
<evidence type="ECO:0000259" key="11">
    <source>
        <dbReference type="Pfam" id="PF10475"/>
    </source>
</evidence>
<comment type="similarity">
    <text evidence="2">Belongs to the VPS54 family.</text>
</comment>
<evidence type="ECO:0000313" key="12">
    <source>
        <dbReference type="EMBL" id="KAJ1921515.1"/>
    </source>
</evidence>
<feature type="region of interest" description="Disordered" evidence="9">
    <location>
        <begin position="968"/>
        <end position="1018"/>
    </location>
</feature>
<feature type="domain" description="Vacuolar protein sorting-associated protein 54 C-terminal" evidence="10">
    <location>
        <begin position="707"/>
        <end position="838"/>
    </location>
</feature>
<dbReference type="GO" id="GO:0019905">
    <property type="term" value="F:syntaxin binding"/>
    <property type="evidence" value="ECO:0007669"/>
    <property type="project" value="TreeGrafter"/>
</dbReference>
<dbReference type="OrthoDB" id="10259024at2759"/>
<organism evidence="12 13">
    <name type="scientific">Mycoemilia scoparia</name>
    <dbReference type="NCBI Taxonomy" id="417184"/>
    <lineage>
        <taxon>Eukaryota</taxon>
        <taxon>Fungi</taxon>
        <taxon>Fungi incertae sedis</taxon>
        <taxon>Zoopagomycota</taxon>
        <taxon>Kickxellomycotina</taxon>
        <taxon>Kickxellomycetes</taxon>
        <taxon>Kickxellales</taxon>
        <taxon>Kickxellaceae</taxon>
        <taxon>Mycoemilia</taxon>
    </lineage>
</organism>
<dbReference type="InterPro" id="IPR012501">
    <property type="entry name" value="Vps54_C"/>
</dbReference>
<comment type="subcellular location">
    <subcellularLocation>
        <location evidence="1">Golgi apparatus</location>
        <location evidence="1">trans-Golgi network</location>
    </subcellularLocation>
</comment>
<dbReference type="Pfam" id="PF10475">
    <property type="entry name" value="Vps54_N"/>
    <property type="match status" value="1"/>
</dbReference>
<evidence type="ECO:0000256" key="7">
    <source>
        <dbReference type="ARBA" id="ARBA00023054"/>
    </source>
</evidence>
<feature type="region of interest" description="Disordered" evidence="9">
    <location>
        <begin position="22"/>
        <end position="44"/>
    </location>
</feature>
<dbReference type="GO" id="GO:0005829">
    <property type="term" value="C:cytosol"/>
    <property type="evidence" value="ECO:0007669"/>
    <property type="project" value="GOC"/>
</dbReference>